<sequence length="37" mass="4302">MDWKNPEANGFAIAEEVTVKGELRDCKRFCVNGWFHC</sequence>
<dbReference type="AlphaFoldDB" id="A0AB39XA07"/>
<gene>
    <name evidence="1" type="ORF">AB8S08_09610</name>
</gene>
<evidence type="ECO:0000313" key="1">
    <source>
        <dbReference type="EMBL" id="XDV10860.1"/>
    </source>
</evidence>
<dbReference type="EMBL" id="CP165718">
    <property type="protein sequence ID" value="XDV10860.1"/>
    <property type="molecule type" value="Genomic_DNA"/>
</dbReference>
<organism evidence="1">
    <name type="scientific">Pseudidiomarina sp. PP-1MA</name>
    <dbReference type="NCBI Taxonomy" id="3237706"/>
    <lineage>
        <taxon>Bacteria</taxon>
        <taxon>Pseudomonadati</taxon>
        <taxon>Pseudomonadota</taxon>
        <taxon>Gammaproteobacteria</taxon>
        <taxon>Alteromonadales</taxon>
        <taxon>Idiomarinaceae</taxon>
        <taxon>Pseudidiomarina</taxon>
    </lineage>
</organism>
<accession>A0AB39XA07</accession>
<reference evidence="1" key="1">
    <citation type="submission" date="2024-07" db="EMBL/GenBank/DDBJ databases">
        <title>Whole genome sequence of bacterial strains from algal surface.</title>
        <authorList>
            <person name="Kumar P."/>
        </authorList>
    </citation>
    <scope>NUCLEOTIDE SEQUENCE</scope>
    <source>
        <strain evidence="1">PP-1MA</strain>
    </source>
</reference>
<name>A0AB39XA07_9GAMM</name>
<protein>
    <submittedName>
        <fullName evidence="1">Uncharacterized protein</fullName>
    </submittedName>
</protein>
<proteinExistence type="predicted"/>